<gene>
    <name evidence="1" type="ORF">NIG5292_01932</name>
</gene>
<sequence length="108" mass="11345">MLRFDTPHIDLDTARALHPQPDHSNGSAASFTASFYRKNPTNMPEAPSGDIRTEVPCTAVPLAVFHGASGVICASKNVAKPRNVLGTDIGNHIAGRVAEIAAVICIAL</sequence>
<dbReference type="Proteomes" id="UP000048949">
    <property type="component" value="Unassembled WGS sequence"/>
</dbReference>
<reference evidence="1 2" key="1">
    <citation type="submission" date="2015-04" db="EMBL/GenBank/DDBJ databases">
        <authorList>
            <person name="Syromyatnikov M.Y."/>
            <person name="Popov V.N."/>
        </authorList>
    </citation>
    <scope>NUCLEOTIDE SEQUENCE [LARGE SCALE GENOMIC DNA]</scope>
    <source>
        <strain evidence="1 2">CECT 5292</strain>
    </source>
</reference>
<proteinExistence type="predicted"/>
<dbReference type="AlphaFoldDB" id="A0A0U1NMB4"/>
<dbReference type="EMBL" id="CVQV01000010">
    <property type="protein sequence ID" value="CRK75876.1"/>
    <property type="molecule type" value="Genomic_DNA"/>
</dbReference>
<dbReference type="STRING" id="282199.GCA_001049735_01931"/>
<accession>A0A0U1NMB4</accession>
<protein>
    <submittedName>
        <fullName evidence="1">Uncharacterized protein</fullName>
    </submittedName>
</protein>
<keyword evidence="2" id="KW-1185">Reference proteome</keyword>
<evidence type="ECO:0000313" key="1">
    <source>
        <dbReference type="EMBL" id="CRK75876.1"/>
    </source>
</evidence>
<organism evidence="1 2">
    <name type="scientific">Nereida ignava</name>
    <dbReference type="NCBI Taxonomy" id="282199"/>
    <lineage>
        <taxon>Bacteria</taxon>
        <taxon>Pseudomonadati</taxon>
        <taxon>Pseudomonadota</taxon>
        <taxon>Alphaproteobacteria</taxon>
        <taxon>Rhodobacterales</taxon>
        <taxon>Roseobacteraceae</taxon>
        <taxon>Nereida</taxon>
    </lineage>
</organism>
<name>A0A0U1NMB4_9RHOB</name>
<evidence type="ECO:0000313" key="2">
    <source>
        <dbReference type="Proteomes" id="UP000048949"/>
    </source>
</evidence>